<dbReference type="Pfam" id="PF03140">
    <property type="entry name" value="DUF247"/>
    <property type="match status" value="1"/>
</dbReference>
<organism evidence="1 2">
    <name type="scientific">Ziziphus jujuba</name>
    <name type="common">Chinese jujube</name>
    <name type="synonym">Ziziphus sativa</name>
    <dbReference type="NCBI Taxonomy" id="326968"/>
    <lineage>
        <taxon>Eukaryota</taxon>
        <taxon>Viridiplantae</taxon>
        <taxon>Streptophyta</taxon>
        <taxon>Embryophyta</taxon>
        <taxon>Tracheophyta</taxon>
        <taxon>Spermatophyta</taxon>
        <taxon>Magnoliopsida</taxon>
        <taxon>eudicotyledons</taxon>
        <taxon>Gunneridae</taxon>
        <taxon>Pentapetalae</taxon>
        <taxon>rosids</taxon>
        <taxon>fabids</taxon>
        <taxon>Rosales</taxon>
        <taxon>Rhamnaceae</taxon>
        <taxon>Paliureae</taxon>
        <taxon>Ziziphus</taxon>
    </lineage>
</organism>
<dbReference type="InterPro" id="IPR004158">
    <property type="entry name" value="DUF247_pln"/>
</dbReference>
<dbReference type="RefSeq" id="XP_060674657.1">
    <property type="nucleotide sequence ID" value="XM_060818674.1"/>
</dbReference>
<evidence type="ECO:0000313" key="1">
    <source>
        <dbReference type="Proteomes" id="UP001652623"/>
    </source>
</evidence>
<dbReference type="Proteomes" id="UP001652623">
    <property type="component" value="Chromosome 7"/>
</dbReference>
<dbReference type="PANTHER" id="PTHR31170">
    <property type="entry name" value="BNAC04G53230D PROTEIN"/>
    <property type="match status" value="1"/>
</dbReference>
<protein>
    <submittedName>
        <fullName evidence="2">UPF0481 protein At3g47200-like</fullName>
    </submittedName>
</protein>
<reference evidence="2" key="1">
    <citation type="submission" date="2025-08" db="UniProtKB">
        <authorList>
            <consortium name="RefSeq"/>
        </authorList>
    </citation>
    <scope>IDENTIFICATION</scope>
    <source>
        <tissue evidence="2">Seedling</tissue>
    </source>
</reference>
<gene>
    <name evidence="2" type="primary">LOC107433457</name>
</gene>
<sequence>MGEIKPCIIIDIPEELEPDLKKTCWIQRVPRKLRQVNEAAYTPKLISIGPFHHGKPTLNVMENHKTKYYHKFWERDFCKHIREKDIIRDFTGEVTNRRQRIRNIYAGTFDHVKDMNHFLEVILRDSCFIFELFLRNFENRLHDKKPEDITDYILRTPWLKTSIKLDLIMLENQLPYFVFTELFDFILENQPQNLNNIPPYLSKSQSESERHHFIMKMTCEFFSYYYYSYGKVTTSKSLVFIADSFESDEMQRFKDIKHFTDLVRQFMRPSNYVPSSEHANCRHSAKELDRAGVDFVPCSNRFLTDIKFNEKGNILEVPTFEVTDFTECLIRNVMALEQCLYPFEAQICNYISLLDQLINTDEDVKLLVKKKVVANWLGSNDAVAHLINTL</sequence>
<keyword evidence="1" id="KW-1185">Reference proteome</keyword>
<proteinExistence type="predicted"/>
<dbReference type="GeneID" id="107433457"/>
<name>A0ABM4AD50_ZIZJJ</name>
<accession>A0ABM4AD50</accession>
<dbReference type="PANTHER" id="PTHR31170:SF9">
    <property type="entry name" value="PROTEIN, PUTATIVE (DUF247)-RELATED"/>
    <property type="match status" value="1"/>
</dbReference>
<evidence type="ECO:0000313" key="2">
    <source>
        <dbReference type="RefSeq" id="XP_060674657.1"/>
    </source>
</evidence>